<evidence type="ECO:0000256" key="6">
    <source>
        <dbReference type="ARBA" id="ARBA00022741"/>
    </source>
</evidence>
<dbReference type="PANTHER" id="PTHR10656">
    <property type="entry name" value="CELL FATE DETERMINING PROTEIN MAB21-RELATED"/>
    <property type="match status" value="1"/>
</dbReference>
<dbReference type="InterPro" id="IPR046906">
    <property type="entry name" value="Mab-21_HhH/H2TH-like"/>
</dbReference>
<evidence type="ECO:0000256" key="2">
    <source>
        <dbReference type="ARBA" id="ARBA00008307"/>
    </source>
</evidence>
<keyword evidence="6" id="KW-0547">Nucleotide-binding</keyword>
<name>A0ABN8MJM7_9CNID</name>
<keyword evidence="3" id="KW-0808">Transferase</keyword>
<evidence type="ECO:0000259" key="10">
    <source>
        <dbReference type="Pfam" id="PF20266"/>
    </source>
</evidence>
<organism evidence="11 12">
    <name type="scientific">Porites evermanni</name>
    <dbReference type="NCBI Taxonomy" id="104178"/>
    <lineage>
        <taxon>Eukaryota</taxon>
        <taxon>Metazoa</taxon>
        <taxon>Cnidaria</taxon>
        <taxon>Anthozoa</taxon>
        <taxon>Hexacorallia</taxon>
        <taxon>Scleractinia</taxon>
        <taxon>Fungiina</taxon>
        <taxon>Poritidae</taxon>
        <taxon>Porites</taxon>
    </lineage>
</organism>
<comment type="cofactor">
    <cofactor evidence="1">
        <name>Mg(2+)</name>
        <dbReference type="ChEBI" id="CHEBI:18420"/>
    </cofactor>
</comment>
<dbReference type="Pfam" id="PF03281">
    <property type="entry name" value="Mab-21"/>
    <property type="match status" value="1"/>
</dbReference>
<keyword evidence="7" id="KW-0067">ATP-binding</keyword>
<gene>
    <name evidence="11" type="ORF">PEVE_00037097</name>
</gene>
<dbReference type="Proteomes" id="UP001159427">
    <property type="component" value="Unassembled WGS sequence"/>
</dbReference>
<protein>
    <submittedName>
        <fullName evidence="11">Uncharacterized protein</fullName>
    </submittedName>
</protein>
<keyword evidence="8" id="KW-0460">Magnesium</keyword>
<proteinExistence type="inferred from homology"/>
<evidence type="ECO:0000256" key="8">
    <source>
        <dbReference type="ARBA" id="ARBA00022842"/>
    </source>
</evidence>
<dbReference type="InterPro" id="IPR046903">
    <property type="entry name" value="Mab-21-like_nuc_Trfase"/>
</dbReference>
<dbReference type="Gene3D" id="1.10.1410.40">
    <property type="match status" value="1"/>
</dbReference>
<comment type="caution">
    <text evidence="11">The sequence shown here is derived from an EMBL/GenBank/DDBJ whole genome shotgun (WGS) entry which is preliminary data.</text>
</comment>
<dbReference type="EMBL" id="CALNXI010000600">
    <property type="protein sequence ID" value="CAH3029923.1"/>
    <property type="molecule type" value="Genomic_DNA"/>
</dbReference>
<evidence type="ECO:0000259" key="9">
    <source>
        <dbReference type="Pfam" id="PF03281"/>
    </source>
</evidence>
<dbReference type="Gene3D" id="3.30.460.90">
    <property type="match status" value="1"/>
</dbReference>
<dbReference type="InterPro" id="IPR024810">
    <property type="entry name" value="MAB21L/cGLR"/>
</dbReference>
<evidence type="ECO:0000256" key="3">
    <source>
        <dbReference type="ARBA" id="ARBA00022679"/>
    </source>
</evidence>
<reference evidence="11 12" key="1">
    <citation type="submission" date="2022-05" db="EMBL/GenBank/DDBJ databases">
        <authorList>
            <consortium name="Genoscope - CEA"/>
            <person name="William W."/>
        </authorList>
    </citation>
    <scope>NUCLEOTIDE SEQUENCE [LARGE SCALE GENOMIC DNA]</scope>
</reference>
<evidence type="ECO:0000313" key="12">
    <source>
        <dbReference type="Proteomes" id="UP001159427"/>
    </source>
</evidence>
<accession>A0ABN8MJM7</accession>
<sequence length="649" mass="74229">MSEILENFEAKAKFQGESEAELIRNKLETLISNILADVGKRDPRFQNTLVKSGSVYEETKVCQPNEFDFMVKITPLTDKPLIKQSSCAKTDGYVKLFLEEDHWKDFRDRKGCFSPYLLSRHFKKLIMESIDNVETPEGLSIYRAPQDESEGRLWLLYRGILCDNGKENSSGVTYSETHGPSTTLDIHWKGGTTYNNLKVNVDLTPALDFPISKLPVQLLTDLRPEVQQKIQGILQKTGFHVVPAGFDEWRISFSVAEKEILATSPDGFKACYKVLKVLRDDVSMRLGLRDSLVPSYMFKTVLLSQLFTKDGHAWEKEFRSQTIIDVLEFILQGIKQENLRNFFMPSSLLLSKAHDNELRRCLLEDILNEVKGSKLAHSPMDVEEKKQQVKILQLIELLEYIFSCLKGGKNPINVWKMMFANISSVPGSRTSSEKFDVSWIDILDVTVKELCPDAYKNLKKISDILKDLVPRFLNSLQGEEERQLAQKYYFFLLEKRKKFEAKQPHQSKEEVRQIGICEFVSDWILVHIVKKYLEEDNTTLSNTPKILPPEFCLPEDSHFRAIADITMEKGSKEGLALFEKVLNKYLSGIPREIVMIFFRGLVEAAAGLRRTLSSLKTSGTLANCPIFGSESFTSIQEKELKKPAVFITR</sequence>
<keyword evidence="12" id="KW-1185">Reference proteome</keyword>
<dbReference type="SMART" id="SM01265">
    <property type="entry name" value="Mab-21"/>
    <property type="match status" value="1"/>
</dbReference>
<evidence type="ECO:0000256" key="7">
    <source>
        <dbReference type="ARBA" id="ARBA00022840"/>
    </source>
</evidence>
<dbReference type="PANTHER" id="PTHR10656:SF42">
    <property type="entry name" value="CYCLIC GMP-AMP SYNTHASE-LIKE PROTEIN-RELATED"/>
    <property type="match status" value="1"/>
</dbReference>
<keyword evidence="4" id="KW-0548">Nucleotidyltransferase</keyword>
<feature type="domain" description="Mab-21-like nucleotidyltransferase" evidence="9">
    <location>
        <begin position="56"/>
        <end position="262"/>
    </location>
</feature>
<evidence type="ECO:0000256" key="5">
    <source>
        <dbReference type="ARBA" id="ARBA00022723"/>
    </source>
</evidence>
<keyword evidence="5" id="KW-0479">Metal-binding</keyword>
<dbReference type="Pfam" id="PF20266">
    <property type="entry name" value="Mab-21_C"/>
    <property type="match status" value="1"/>
</dbReference>
<evidence type="ECO:0000256" key="4">
    <source>
        <dbReference type="ARBA" id="ARBA00022695"/>
    </source>
</evidence>
<evidence type="ECO:0000256" key="1">
    <source>
        <dbReference type="ARBA" id="ARBA00001946"/>
    </source>
</evidence>
<feature type="domain" description="Mab-21-like HhH/H2TH-like" evidence="10">
    <location>
        <begin position="269"/>
        <end position="361"/>
    </location>
</feature>
<comment type="similarity">
    <text evidence="2">Belongs to the mab-21 family.</text>
</comment>
<evidence type="ECO:0000313" key="11">
    <source>
        <dbReference type="EMBL" id="CAH3029923.1"/>
    </source>
</evidence>